<dbReference type="RefSeq" id="WP_145353724.1">
    <property type="nucleotide sequence ID" value="NZ_CP036262.1"/>
</dbReference>
<proteinExistence type="predicted"/>
<feature type="signal peptide" evidence="1">
    <location>
        <begin position="1"/>
        <end position="22"/>
    </location>
</feature>
<reference evidence="2 3" key="1">
    <citation type="submission" date="2019-02" db="EMBL/GenBank/DDBJ databases">
        <title>Deep-cultivation of Planctomycetes and their phenomic and genomic characterization uncovers novel biology.</title>
        <authorList>
            <person name="Wiegand S."/>
            <person name="Jogler M."/>
            <person name="Boedeker C."/>
            <person name="Pinto D."/>
            <person name="Vollmers J."/>
            <person name="Rivas-Marin E."/>
            <person name="Kohn T."/>
            <person name="Peeters S.H."/>
            <person name="Heuer A."/>
            <person name="Rast P."/>
            <person name="Oberbeckmann S."/>
            <person name="Bunk B."/>
            <person name="Jeske O."/>
            <person name="Meyerdierks A."/>
            <person name="Storesund J.E."/>
            <person name="Kallscheuer N."/>
            <person name="Luecker S."/>
            <person name="Lage O.M."/>
            <person name="Pohl T."/>
            <person name="Merkel B.J."/>
            <person name="Hornburger P."/>
            <person name="Mueller R.-W."/>
            <person name="Bruemmer F."/>
            <person name="Labrenz M."/>
            <person name="Spormann A.M."/>
            <person name="Op den Camp H."/>
            <person name="Overmann J."/>
            <person name="Amann R."/>
            <person name="Jetten M.S.M."/>
            <person name="Mascher T."/>
            <person name="Medema M.H."/>
            <person name="Devos D.P."/>
            <person name="Kaster A.-K."/>
            <person name="Ovreas L."/>
            <person name="Rohde M."/>
            <person name="Galperin M.Y."/>
            <person name="Jogler C."/>
        </authorList>
    </citation>
    <scope>NUCLEOTIDE SEQUENCE [LARGE SCALE GENOMIC DNA]</scope>
    <source>
        <strain evidence="2 3">FF011L</strain>
    </source>
</reference>
<keyword evidence="1" id="KW-0732">Signal</keyword>
<organism evidence="2 3">
    <name type="scientific">Roseimaritima multifibrata</name>
    <dbReference type="NCBI Taxonomy" id="1930274"/>
    <lineage>
        <taxon>Bacteria</taxon>
        <taxon>Pseudomonadati</taxon>
        <taxon>Planctomycetota</taxon>
        <taxon>Planctomycetia</taxon>
        <taxon>Pirellulales</taxon>
        <taxon>Pirellulaceae</taxon>
        <taxon>Roseimaritima</taxon>
    </lineage>
</organism>
<evidence type="ECO:0000256" key="1">
    <source>
        <dbReference type="SAM" id="SignalP"/>
    </source>
</evidence>
<dbReference type="Pfam" id="PF07585">
    <property type="entry name" value="BBP7"/>
    <property type="match status" value="1"/>
</dbReference>
<dbReference type="EMBL" id="CP036262">
    <property type="protein sequence ID" value="QDS95534.1"/>
    <property type="molecule type" value="Genomic_DNA"/>
</dbReference>
<name>A0A517MKY0_9BACT</name>
<sequence precursor="true">MNSRWLLGWLLLFALSSVTARAQAVVNNNYGGDPYATSGAGYYPGTGMGGLMPTSWKVDDRLWFRWEYLHMWTDGMDVPPLVTTSPIGTPQDQAAILGMPGTTTLFGGSEINGGAVSGTRFQAGFWLVQDGSVGIEGEYMMFADQNDGYAVSSDGTQIIGRPFFDITQGQETAQLVSYPNLVNGSLSIGSNSSFSSYLVNGRVSMVPMAVVACAGDVAPDRIDWIVGYRHISLDDSLSFREQLESQVTPRGEISLAENFSSSNEFNGLQLGVTYQANFRRAWLETKMRVALGNNTQEVGISGNTVLTENGVSDTYPGGLYAQRTNMGTHKREQFTMVPELGITFGFRLTSCLHATVGYNAIYLPAVVRAGEQIDQDVNPNLFPEETVPFVGALRPGFRFNETDYLAHGVNIGAELRF</sequence>
<dbReference type="InterPro" id="IPR011446">
    <property type="entry name" value="BBP7"/>
</dbReference>
<dbReference type="OrthoDB" id="8212403at2"/>
<dbReference type="AlphaFoldDB" id="A0A517MKY0"/>
<keyword evidence="3" id="KW-1185">Reference proteome</keyword>
<feature type="chain" id="PRO_5022156353" evidence="1">
    <location>
        <begin position="23"/>
        <end position="417"/>
    </location>
</feature>
<accession>A0A517MKY0</accession>
<evidence type="ECO:0000313" key="2">
    <source>
        <dbReference type="EMBL" id="QDS95534.1"/>
    </source>
</evidence>
<gene>
    <name evidence="2" type="ORF">FF011L_43310</name>
</gene>
<protein>
    <submittedName>
        <fullName evidence="2">Uncharacterized protein</fullName>
    </submittedName>
</protein>
<dbReference type="KEGG" id="rml:FF011L_43310"/>
<dbReference type="Proteomes" id="UP000320672">
    <property type="component" value="Chromosome"/>
</dbReference>
<evidence type="ECO:0000313" key="3">
    <source>
        <dbReference type="Proteomes" id="UP000320672"/>
    </source>
</evidence>